<sequence length="47" mass="5635">MECYVCGGELKKVSKKNYRKWEIGDLYFICKECEKNENKSDKIKKVK</sequence>
<proteinExistence type="predicted"/>
<protein>
    <submittedName>
        <fullName evidence="1">Uncharacterized protein</fullName>
    </submittedName>
</protein>
<comment type="caution">
    <text evidence="1">The sequence shown here is derived from an EMBL/GenBank/DDBJ whole genome shotgun (WGS) entry which is preliminary data.</text>
</comment>
<name>A0A0F9EUA2_9ZZZZ</name>
<accession>A0A0F9EUA2</accession>
<reference evidence="1" key="1">
    <citation type="journal article" date="2015" name="Nature">
        <title>Complex archaea that bridge the gap between prokaryotes and eukaryotes.</title>
        <authorList>
            <person name="Spang A."/>
            <person name="Saw J.H."/>
            <person name="Jorgensen S.L."/>
            <person name="Zaremba-Niedzwiedzka K."/>
            <person name="Martijn J."/>
            <person name="Lind A.E."/>
            <person name="van Eijk R."/>
            <person name="Schleper C."/>
            <person name="Guy L."/>
            <person name="Ettema T.J."/>
        </authorList>
    </citation>
    <scope>NUCLEOTIDE SEQUENCE</scope>
</reference>
<dbReference type="AlphaFoldDB" id="A0A0F9EUA2"/>
<evidence type="ECO:0000313" key="1">
    <source>
        <dbReference type="EMBL" id="KKL77703.1"/>
    </source>
</evidence>
<dbReference type="EMBL" id="LAZR01023674">
    <property type="protein sequence ID" value="KKL77703.1"/>
    <property type="molecule type" value="Genomic_DNA"/>
</dbReference>
<organism evidence="1">
    <name type="scientific">marine sediment metagenome</name>
    <dbReference type="NCBI Taxonomy" id="412755"/>
    <lineage>
        <taxon>unclassified sequences</taxon>
        <taxon>metagenomes</taxon>
        <taxon>ecological metagenomes</taxon>
    </lineage>
</organism>
<gene>
    <name evidence="1" type="ORF">LCGC14_2032300</name>
</gene>